<organism evidence="2 3">
    <name type="scientific">Marinicrinis sediminis</name>
    <dbReference type="NCBI Taxonomy" id="1652465"/>
    <lineage>
        <taxon>Bacteria</taxon>
        <taxon>Bacillati</taxon>
        <taxon>Bacillota</taxon>
        <taxon>Bacilli</taxon>
        <taxon>Bacillales</taxon>
        <taxon>Paenibacillaceae</taxon>
    </lineage>
</organism>
<dbReference type="Pfam" id="PF14301">
    <property type="entry name" value="DUF4376"/>
    <property type="match status" value="1"/>
</dbReference>
<evidence type="ECO:0000259" key="1">
    <source>
        <dbReference type="Pfam" id="PF14301"/>
    </source>
</evidence>
<reference evidence="3" key="1">
    <citation type="journal article" date="2019" name="Int. J. Syst. Evol. Microbiol.">
        <title>The Global Catalogue of Microorganisms (GCM) 10K type strain sequencing project: providing services to taxonomists for standard genome sequencing and annotation.</title>
        <authorList>
            <consortium name="The Broad Institute Genomics Platform"/>
            <consortium name="The Broad Institute Genome Sequencing Center for Infectious Disease"/>
            <person name="Wu L."/>
            <person name="Ma J."/>
        </authorList>
    </citation>
    <scope>NUCLEOTIDE SEQUENCE [LARGE SCALE GENOMIC DNA]</scope>
    <source>
        <strain evidence="3">KCTC 33676</strain>
    </source>
</reference>
<sequence length="137" mass="15689">MSLIPSKEGNVIRFGHDIAITKAKRIAYLSEICEQEICKGFISSVNGHHYKTDRDDQINFIGQKDVLSDNPQIESLFWKTQDAGYVEITRAEFFTIYQEGFMHKDRLIRKFGTLRNSVNLASSKAEIESVVWDENGV</sequence>
<comment type="caution">
    <text evidence="2">The sequence shown here is derived from an EMBL/GenBank/DDBJ whole genome shotgun (WGS) entry which is preliminary data.</text>
</comment>
<protein>
    <recommendedName>
        <fullName evidence="1">DUF4376 domain-containing protein</fullName>
    </recommendedName>
</protein>
<accession>A0ABW5R9T1</accession>
<evidence type="ECO:0000313" key="3">
    <source>
        <dbReference type="Proteomes" id="UP001597497"/>
    </source>
</evidence>
<keyword evidence="3" id="KW-1185">Reference proteome</keyword>
<proteinExistence type="predicted"/>
<gene>
    <name evidence="2" type="ORF">ACFSUC_09290</name>
</gene>
<name>A0ABW5R9T1_9BACL</name>
<evidence type="ECO:0000313" key="2">
    <source>
        <dbReference type="EMBL" id="MFD2671800.1"/>
    </source>
</evidence>
<dbReference type="InterPro" id="IPR025484">
    <property type="entry name" value="DUF4376"/>
</dbReference>
<dbReference type="RefSeq" id="WP_379929274.1">
    <property type="nucleotide sequence ID" value="NZ_JBHUMM010000015.1"/>
</dbReference>
<feature type="domain" description="DUF4376" evidence="1">
    <location>
        <begin position="22"/>
        <end position="127"/>
    </location>
</feature>
<dbReference type="Proteomes" id="UP001597497">
    <property type="component" value="Unassembled WGS sequence"/>
</dbReference>
<dbReference type="EMBL" id="JBHUMM010000015">
    <property type="protein sequence ID" value="MFD2671800.1"/>
    <property type="molecule type" value="Genomic_DNA"/>
</dbReference>